<reference evidence="2 3" key="1">
    <citation type="journal article" date="2019" name="Philos. Trans. R. Soc. Lond., B, Biol. Sci.">
        <title>Ant behaviour and brain gene expression of defending hosts depend on the ecological success of the intruding social parasite.</title>
        <authorList>
            <person name="Kaur R."/>
            <person name="Stoldt M."/>
            <person name="Jongepier E."/>
            <person name="Feldmeyer B."/>
            <person name="Menzel F."/>
            <person name="Bornberg-Bauer E."/>
            <person name="Foitzik S."/>
        </authorList>
    </citation>
    <scope>NUCLEOTIDE SEQUENCE [LARGE SCALE GENOMIC DNA]</scope>
    <source>
        <tissue evidence="2">Whole body</tissue>
    </source>
</reference>
<proteinExistence type="predicted"/>
<dbReference type="AlphaFoldDB" id="A0A4S2L066"/>
<organism evidence="2 3">
    <name type="scientific">Temnothorax longispinosus</name>
    <dbReference type="NCBI Taxonomy" id="300112"/>
    <lineage>
        <taxon>Eukaryota</taxon>
        <taxon>Metazoa</taxon>
        <taxon>Ecdysozoa</taxon>
        <taxon>Arthropoda</taxon>
        <taxon>Hexapoda</taxon>
        <taxon>Insecta</taxon>
        <taxon>Pterygota</taxon>
        <taxon>Neoptera</taxon>
        <taxon>Endopterygota</taxon>
        <taxon>Hymenoptera</taxon>
        <taxon>Apocrita</taxon>
        <taxon>Aculeata</taxon>
        <taxon>Formicoidea</taxon>
        <taxon>Formicidae</taxon>
        <taxon>Myrmicinae</taxon>
        <taxon>Temnothorax</taxon>
    </lineage>
</organism>
<gene>
    <name evidence="2" type="ORF">DBV15_04761</name>
</gene>
<accession>A0A4S2L066</accession>
<evidence type="ECO:0000313" key="2">
    <source>
        <dbReference type="EMBL" id="TGZ56023.1"/>
    </source>
</evidence>
<dbReference type="EMBL" id="QBLH01000376">
    <property type="protein sequence ID" value="TGZ56023.1"/>
    <property type="molecule type" value="Genomic_DNA"/>
</dbReference>
<comment type="caution">
    <text evidence="2">The sequence shown here is derived from an EMBL/GenBank/DDBJ whole genome shotgun (WGS) entry which is preliminary data.</text>
</comment>
<dbReference type="Proteomes" id="UP000310200">
    <property type="component" value="Unassembled WGS sequence"/>
</dbReference>
<evidence type="ECO:0008006" key="4">
    <source>
        <dbReference type="Google" id="ProtNLM"/>
    </source>
</evidence>
<keyword evidence="3" id="KW-1185">Reference proteome</keyword>
<feature type="signal peptide" evidence="1">
    <location>
        <begin position="1"/>
        <end position="21"/>
    </location>
</feature>
<evidence type="ECO:0000313" key="3">
    <source>
        <dbReference type="Proteomes" id="UP000310200"/>
    </source>
</evidence>
<feature type="chain" id="PRO_5020941680" description="Secreted protein" evidence="1">
    <location>
        <begin position="22"/>
        <end position="129"/>
    </location>
</feature>
<sequence length="129" mass="14243">MSANIQLSVALFSCCIPFSRAYSYTVVPFSPMNFNENPRGERRPLRVVPNAAVALNRSSRPSACRLRPLLIRHSFLMTANKFGLSIFPPLNRASQLGGGHTSPLTTEATMTIRLPLARAFGSWRIPQLA</sequence>
<protein>
    <recommendedName>
        <fullName evidence="4">Secreted protein</fullName>
    </recommendedName>
</protein>
<evidence type="ECO:0000256" key="1">
    <source>
        <dbReference type="SAM" id="SignalP"/>
    </source>
</evidence>
<name>A0A4S2L066_9HYME</name>
<keyword evidence="1" id="KW-0732">Signal</keyword>